<keyword evidence="2" id="KW-0697">Rotamase</keyword>
<dbReference type="PROSITE" id="PS50198">
    <property type="entry name" value="PPIC_PPIASE_2"/>
    <property type="match status" value="2"/>
</dbReference>
<keyword evidence="2 5" id="KW-0413">Isomerase</keyword>
<dbReference type="PANTHER" id="PTHR47637:SF1">
    <property type="entry name" value="CHAPERONE SURA"/>
    <property type="match status" value="1"/>
</dbReference>
<dbReference type="Pfam" id="PF00639">
    <property type="entry name" value="Rotamase"/>
    <property type="match status" value="2"/>
</dbReference>
<dbReference type="PANTHER" id="PTHR47637">
    <property type="entry name" value="CHAPERONE SURA"/>
    <property type="match status" value="1"/>
</dbReference>
<feature type="chain" id="PRO_5032848422" evidence="3">
    <location>
        <begin position="27"/>
        <end position="458"/>
    </location>
</feature>
<dbReference type="Gene3D" id="1.10.4030.10">
    <property type="entry name" value="Porin chaperone SurA, peptide-binding domain"/>
    <property type="match status" value="1"/>
</dbReference>
<keyword evidence="6" id="KW-1185">Reference proteome</keyword>
<evidence type="ECO:0000256" key="1">
    <source>
        <dbReference type="ARBA" id="ARBA00022729"/>
    </source>
</evidence>
<dbReference type="Proteomes" id="UP000559010">
    <property type="component" value="Unassembled WGS sequence"/>
</dbReference>
<reference evidence="5 6" key="1">
    <citation type="submission" date="2020-04" db="EMBL/GenBank/DDBJ databases">
        <title>Flammeovirgaceae bacterium KN852 isolated from deep sea.</title>
        <authorList>
            <person name="Zhang D.-C."/>
        </authorList>
    </citation>
    <scope>NUCLEOTIDE SEQUENCE [LARGE SCALE GENOMIC DNA]</scope>
    <source>
        <strain evidence="5 6">KN852</strain>
    </source>
</reference>
<evidence type="ECO:0000256" key="3">
    <source>
        <dbReference type="SAM" id="SignalP"/>
    </source>
</evidence>
<dbReference type="AlphaFoldDB" id="A0A848IX28"/>
<dbReference type="InterPro" id="IPR027304">
    <property type="entry name" value="Trigger_fact/SurA_dom_sf"/>
</dbReference>
<evidence type="ECO:0000313" key="5">
    <source>
        <dbReference type="EMBL" id="NMM46814.1"/>
    </source>
</evidence>
<dbReference type="Gene3D" id="3.10.50.40">
    <property type="match status" value="2"/>
</dbReference>
<gene>
    <name evidence="5" type="ORF">HH304_00275</name>
</gene>
<dbReference type="InterPro" id="IPR050280">
    <property type="entry name" value="OMP_Chaperone_SurA"/>
</dbReference>
<feature type="signal peptide" evidence="3">
    <location>
        <begin position="1"/>
        <end position="26"/>
    </location>
</feature>
<dbReference type="SUPFAM" id="SSF54534">
    <property type="entry name" value="FKBP-like"/>
    <property type="match status" value="2"/>
</dbReference>
<evidence type="ECO:0000313" key="6">
    <source>
        <dbReference type="Proteomes" id="UP000559010"/>
    </source>
</evidence>
<evidence type="ECO:0000259" key="4">
    <source>
        <dbReference type="PROSITE" id="PS50198"/>
    </source>
</evidence>
<dbReference type="GO" id="GO:0003755">
    <property type="term" value="F:peptidyl-prolyl cis-trans isomerase activity"/>
    <property type="evidence" value="ECO:0007669"/>
    <property type="project" value="UniProtKB-KW"/>
</dbReference>
<proteinExistence type="predicted"/>
<evidence type="ECO:0000256" key="2">
    <source>
        <dbReference type="PROSITE-ProRule" id="PRU00278"/>
    </source>
</evidence>
<dbReference type="InterPro" id="IPR046357">
    <property type="entry name" value="PPIase_dom_sf"/>
</dbReference>
<keyword evidence="1 3" id="KW-0732">Signal</keyword>
<dbReference type="EMBL" id="JABBNU010000001">
    <property type="protein sequence ID" value="NMM46814.1"/>
    <property type="molecule type" value="Genomic_DNA"/>
</dbReference>
<name>A0A848IX28_9BACT</name>
<feature type="domain" description="PpiC" evidence="4">
    <location>
        <begin position="181"/>
        <end position="282"/>
    </location>
</feature>
<accession>A0A848IX28</accession>
<dbReference type="InterPro" id="IPR000297">
    <property type="entry name" value="PPIase_PpiC"/>
</dbReference>
<sequence>MKSLNYLVSKTLVVAFLGIISINLSAQDDNSDMITADGIIAKVDDYIVLKSELERAYLDFLSRGNYASDETKCRILQQQVIGKLMLAKAEIDSVIVSDEDVSSNLDRRVQSIIQSVGGNEAQLEQLYGRSLESIKSELRDQIREQMTIQRMQSEITSDVTVTPREVKNFYESISDSLPFISTQVTVGQIVKYPEINKEEKQRVVDFLNDLKSKIESGQMTFADAAMKYSQDPGSAAKGGEYGWTTRGSFVPEYEGTVYSIEKEEISEPVESDFGFHLIQLLDRRGNEYRSRHILIAPKITSADVAESKNFLDSLRTLILNDSLSFEEAAKEYSDDKYTADAGGYFTDQSGVPRVLAEEMDANIYFTIDSMKVGDVSTPVTFVVSSPGTVMHQQEAARIIYYKDRFQPHEANLTDDFERIKRAALIKKQGEKEEAWFLEARDEVYIAIDPEYKNCKIMQ</sequence>
<dbReference type="SUPFAM" id="SSF109998">
    <property type="entry name" value="Triger factor/SurA peptide-binding domain-like"/>
    <property type="match status" value="1"/>
</dbReference>
<organism evidence="5 6">
    <name type="scientific">Marinigracilibium pacificum</name>
    <dbReference type="NCBI Taxonomy" id="2729599"/>
    <lineage>
        <taxon>Bacteria</taxon>
        <taxon>Pseudomonadati</taxon>
        <taxon>Bacteroidota</taxon>
        <taxon>Cytophagia</taxon>
        <taxon>Cytophagales</taxon>
        <taxon>Flammeovirgaceae</taxon>
        <taxon>Marinigracilibium</taxon>
    </lineage>
</organism>
<protein>
    <submittedName>
        <fullName evidence="5">Peptidylprolyl isomerase</fullName>
    </submittedName>
</protein>
<feature type="domain" description="PpiC" evidence="4">
    <location>
        <begin position="285"/>
        <end position="379"/>
    </location>
</feature>
<comment type="caution">
    <text evidence="5">The sequence shown here is derived from an EMBL/GenBank/DDBJ whole genome shotgun (WGS) entry which is preliminary data.</text>
</comment>